<feature type="region of interest" description="Disordered" evidence="1">
    <location>
        <begin position="82"/>
        <end position="101"/>
    </location>
</feature>
<dbReference type="AlphaFoldDB" id="A0A1D1ZZF6"/>
<sequence>MAASHIFGSSLMDLIEAGGDGPIEIDTTLLYSAMPSRENSTASSPTRQPPSRRGSQISPEALNADQLDSQLKHTLLRPERGLAGDDYHESQGTAGACKTRKSLWQERQQSWTSRQPPIEDRVQLQARRRELRLASLREELEREALGECTFAPKLVADSAHVLGPDYPSLTTRNAALHRKRACMQEEAAGTFKPELNPRSLMLAEAAAARKLEGGLDNRKDTQTQQHSPVCTFEPKLYLASQRLLETSATVPAYFPERQKYFELKKQERLQQLQADESLTFVPHTRPLPGAAERPAETPAERALRMAVKEPAEAAARRAAARQEAAAALSFQPAINARSRRIGRESGVDVLLTRPAVPASARSAQDDSAPPTSPMQHKPLRHRRRGSPGAADAGSTAPSHLPLPERALQKAAEREALLAAKRAEIDAARLAECTFSPALVGGPRRPAALAAAPPPRGLGRHLELQRLAAKRRAEAEERAAQVFRLAPRAPAHPFTIPQPFRLEGLARQARRRAEGEESHQLA</sequence>
<organism evidence="2">
    <name type="scientific">Auxenochlorella protothecoides</name>
    <name type="common">Green microalga</name>
    <name type="synonym">Chlorella protothecoides</name>
    <dbReference type="NCBI Taxonomy" id="3075"/>
    <lineage>
        <taxon>Eukaryota</taxon>
        <taxon>Viridiplantae</taxon>
        <taxon>Chlorophyta</taxon>
        <taxon>core chlorophytes</taxon>
        <taxon>Trebouxiophyceae</taxon>
        <taxon>Chlorellales</taxon>
        <taxon>Chlorellaceae</taxon>
        <taxon>Auxenochlorella</taxon>
    </lineage>
</organism>
<evidence type="ECO:0000256" key="1">
    <source>
        <dbReference type="SAM" id="MobiDB-lite"/>
    </source>
</evidence>
<feature type="region of interest" description="Disordered" evidence="1">
    <location>
        <begin position="493"/>
        <end position="521"/>
    </location>
</feature>
<accession>A0A1D1ZZF6</accession>
<feature type="compositionally biased region" description="Basic and acidic residues" evidence="1">
    <location>
        <begin position="510"/>
        <end position="521"/>
    </location>
</feature>
<evidence type="ECO:0000313" key="2">
    <source>
        <dbReference type="EMBL" id="JAT72115.1"/>
    </source>
</evidence>
<reference evidence="2" key="1">
    <citation type="submission" date="2015-08" db="EMBL/GenBank/DDBJ databases">
        <authorList>
            <person name="Babu N.S."/>
            <person name="Beckwith C.J."/>
            <person name="Beseler K.G."/>
            <person name="Brison A."/>
            <person name="Carone J.V."/>
            <person name="Caskin T.P."/>
            <person name="Diamond M."/>
            <person name="Durham M.E."/>
            <person name="Foxe J.M."/>
            <person name="Go M."/>
            <person name="Henderson B.A."/>
            <person name="Jones I.B."/>
            <person name="McGettigan J.A."/>
            <person name="Micheletti S.J."/>
            <person name="Nasrallah M.E."/>
            <person name="Ortiz D."/>
            <person name="Piller C.R."/>
            <person name="Privatt S.R."/>
            <person name="Schneider S.L."/>
            <person name="Sharp S."/>
            <person name="Smith T.C."/>
            <person name="Stanton J.D."/>
            <person name="Ullery H.E."/>
            <person name="Wilson R.J."/>
            <person name="Serrano M.G."/>
            <person name="Buck G."/>
            <person name="Lee V."/>
            <person name="Wang Y."/>
            <person name="Carvalho R."/>
            <person name="Voegtly L."/>
            <person name="Shi R."/>
            <person name="Duckworth R."/>
            <person name="Johnson A."/>
            <person name="Loviza R."/>
            <person name="Walstead R."/>
            <person name="Shah Z."/>
            <person name="Kiflezghi M."/>
            <person name="Wade K."/>
            <person name="Ball S.L."/>
            <person name="Bradley K.W."/>
            <person name="Asai D.J."/>
            <person name="Bowman C.A."/>
            <person name="Russell D.A."/>
            <person name="Pope W.H."/>
            <person name="Jacobs-Sera D."/>
            <person name="Hendrix R.W."/>
            <person name="Hatfull G.F."/>
        </authorList>
    </citation>
    <scope>NUCLEOTIDE SEQUENCE</scope>
</reference>
<dbReference type="PANTHER" id="PTHR37028:SF4">
    <property type="entry name" value="ALMS MOTIF DOMAIN-CONTAINING PROTEIN"/>
    <property type="match status" value="1"/>
</dbReference>
<feature type="compositionally biased region" description="Polar residues" evidence="1">
    <location>
        <begin position="37"/>
        <end position="46"/>
    </location>
</feature>
<protein>
    <submittedName>
        <fullName evidence="2">Uncharacterized protein</fullName>
    </submittedName>
</protein>
<proteinExistence type="predicted"/>
<name>A0A1D1ZZF6_AUXPR</name>
<dbReference type="EMBL" id="GDKF01006507">
    <property type="protein sequence ID" value="JAT72115.1"/>
    <property type="molecule type" value="Transcribed_RNA"/>
</dbReference>
<feature type="region of interest" description="Disordered" evidence="1">
    <location>
        <begin position="352"/>
        <end position="401"/>
    </location>
</feature>
<dbReference type="PANTHER" id="PTHR37028">
    <property type="entry name" value="UNNAMED PRODUCT-RELATED"/>
    <property type="match status" value="1"/>
</dbReference>
<gene>
    <name evidence="2" type="ORF">g.94502</name>
</gene>
<feature type="region of interest" description="Disordered" evidence="1">
    <location>
        <begin position="34"/>
        <end position="64"/>
    </location>
</feature>